<proteinExistence type="predicted"/>
<protein>
    <submittedName>
        <fullName evidence="2">BTAD domain-containing putative transcriptional regulator</fullName>
    </submittedName>
</protein>
<organism evidence="2 3">
    <name type="scientific">[Lactobacillus] rogosae</name>
    <dbReference type="NCBI Taxonomy" id="706562"/>
    <lineage>
        <taxon>Bacteria</taxon>
        <taxon>Bacillati</taxon>
        <taxon>Bacillota</taxon>
        <taxon>Clostridia</taxon>
        <taxon>Lachnospirales</taxon>
        <taxon>Lachnospiraceae</taxon>
        <taxon>Lachnospira</taxon>
    </lineage>
</organism>
<sequence>MYKSETDTQELKVTFLDDFKITYKDKELSQKSINSDKVTRLLAYLICHKENVVSVGELSDVLWTEGECDDPVNALKNLVYRARSVLKSQLGINPIKTLMGSYCWNDNVNTVIDTEQFEKLCNRAECEPDIKERISYSAYAIDIYKKKFFNKYSYEYWVVTFSVYYHSRYLEVVKNVLQDLYGEGDYDRIEQIGHRAIMIDGLDEDIQFYYIKSLIAKNKIAEAAGHYEKVKELLKEQLNVSPGRKLMELYNQLLIMTHSARSDIRTVRRELYAGRTAIKGALFCDYNSFKKSFELELRRRQRSNCFFTIVLVTVNGRNSAHIKNTLLASLREGDLISQYNKWQYVIMLTQCDYNNALVVVRRIKGNLRVKKLDESIEYAIERIQ</sequence>
<dbReference type="InterPro" id="IPR011990">
    <property type="entry name" value="TPR-like_helical_dom_sf"/>
</dbReference>
<dbReference type="SUPFAM" id="SSF46894">
    <property type="entry name" value="C-terminal effector domain of the bipartite response regulators"/>
    <property type="match status" value="1"/>
</dbReference>
<name>A0ABV1BVU3_9FIRM</name>
<gene>
    <name evidence="2" type="ORF">WMO14_08175</name>
</gene>
<dbReference type="InterPro" id="IPR036388">
    <property type="entry name" value="WH-like_DNA-bd_sf"/>
</dbReference>
<dbReference type="RefSeq" id="WP_349153628.1">
    <property type="nucleotide sequence ID" value="NZ_JBBMER010000005.1"/>
</dbReference>
<evidence type="ECO:0000313" key="2">
    <source>
        <dbReference type="EMBL" id="MEQ2379856.1"/>
    </source>
</evidence>
<keyword evidence="3" id="KW-1185">Reference proteome</keyword>
<dbReference type="Gene3D" id="1.10.10.10">
    <property type="entry name" value="Winged helix-like DNA-binding domain superfamily/Winged helix DNA-binding domain"/>
    <property type="match status" value="1"/>
</dbReference>
<evidence type="ECO:0000259" key="1">
    <source>
        <dbReference type="SMART" id="SM01043"/>
    </source>
</evidence>
<accession>A0ABV1BVU3</accession>
<comment type="caution">
    <text evidence="2">The sequence shown here is derived from an EMBL/GenBank/DDBJ whole genome shotgun (WGS) entry which is preliminary data.</text>
</comment>
<dbReference type="Gene3D" id="1.25.40.10">
    <property type="entry name" value="Tetratricopeptide repeat domain"/>
    <property type="match status" value="1"/>
</dbReference>
<reference evidence="2 3" key="1">
    <citation type="submission" date="2024-03" db="EMBL/GenBank/DDBJ databases">
        <title>Human intestinal bacterial collection.</title>
        <authorList>
            <person name="Pauvert C."/>
            <person name="Hitch T.C.A."/>
            <person name="Clavel T."/>
        </authorList>
    </citation>
    <scope>NUCLEOTIDE SEQUENCE [LARGE SCALE GENOMIC DNA]</scope>
    <source>
        <strain evidence="2 3">CLA-AA-H255</strain>
    </source>
</reference>
<dbReference type="SUPFAM" id="SSF48452">
    <property type="entry name" value="TPR-like"/>
    <property type="match status" value="1"/>
</dbReference>
<feature type="domain" description="Bacterial transcriptional activator" evidence="1">
    <location>
        <begin position="112"/>
        <end position="254"/>
    </location>
</feature>
<dbReference type="InterPro" id="IPR005158">
    <property type="entry name" value="BTAD"/>
</dbReference>
<dbReference type="InterPro" id="IPR016032">
    <property type="entry name" value="Sig_transdc_resp-reg_C-effctor"/>
</dbReference>
<dbReference type="SMART" id="SM01043">
    <property type="entry name" value="BTAD"/>
    <property type="match status" value="1"/>
</dbReference>
<dbReference type="Pfam" id="PF03704">
    <property type="entry name" value="BTAD"/>
    <property type="match status" value="1"/>
</dbReference>
<dbReference type="Proteomes" id="UP001442364">
    <property type="component" value="Unassembled WGS sequence"/>
</dbReference>
<evidence type="ECO:0000313" key="3">
    <source>
        <dbReference type="Proteomes" id="UP001442364"/>
    </source>
</evidence>
<dbReference type="PANTHER" id="PTHR35807">
    <property type="entry name" value="TRANSCRIPTIONAL REGULATOR REDD-RELATED"/>
    <property type="match status" value="1"/>
</dbReference>
<dbReference type="InterPro" id="IPR051677">
    <property type="entry name" value="AfsR-DnrI-RedD_regulator"/>
</dbReference>
<dbReference type="EMBL" id="JBBMER010000005">
    <property type="protein sequence ID" value="MEQ2379856.1"/>
    <property type="molecule type" value="Genomic_DNA"/>
</dbReference>